<dbReference type="InterPro" id="IPR015943">
    <property type="entry name" value="WD40/YVTN_repeat-like_dom_sf"/>
</dbReference>
<dbReference type="GO" id="GO:0033588">
    <property type="term" value="C:elongator holoenzyme complex"/>
    <property type="evidence" value="ECO:0007669"/>
    <property type="project" value="EnsemblFungi"/>
</dbReference>
<feature type="domain" description="ELP1 TPR" evidence="11">
    <location>
        <begin position="896"/>
        <end position="1056"/>
    </location>
</feature>
<keyword evidence="6" id="KW-0539">Nucleus</keyword>
<dbReference type="Pfam" id="PF23797">
    <property type="entry name" value="Beta-prop_ELP1_2nd"/>
    <property type="match status" value="1"/>
</dbReference>
<accession>A0A1Y2LIS0</accession>
<dbReference type="STRING" id="105696.A0A1Y2LIS0"/>
<feature type="domain" description="ELP1 N-terminal second beta-propeller" evidence="10">
    <location>
        <begin position="404"/>
        <end position="661"/>
    </location>
</feature>
<proteinExistence type="inferred from homology"/>
<dbReference type="InterPro" id="IPR056167">
    <property type="entry name" value="A-sol_ELP1"/>
</dbReference>
<name>A0A1Y2LIS0_EPING</name>
<dbReference type="InterPro" id="IPR006849">
    <property type="entry name" value="Elp1"/>
</dbReference>
<evidence type="ECO:0000259" key="9">
    <source>
        <dbReference type="Pfam" id="PF04762"/>
    </source>
</evidence>
<sequence length="1296" mass="144621">MRNLKIVARSLLQFSGEDPLPLTATAWDAASNALICAFGPSESRATIELKRLHYTRTDAEDRLESIAAWDAPCPLPSLTHDSVLSLHHFADTSTSCLILAGGDIILVRENPLTNEELVEIVGSVDAGIAAAAWSPDEELLAITTQADTLLLMSRDIENIASITLAPEDVNASNHVSVGWGKKETQFKGKRARALQDPTVPEHIDAGELSPFDDRSVTISWRGDGAYFALTKVEQEQRRIIRVYSREGQLDSVSEPVDGLEGALSWRPSGNLIASVRRTNDKLEVVFFERNGLRHGEFDLRLTPEELAAQSYPLTVRWNSDSTVLAVSYSNKVQLWTMSNYHYYMKQELVFPEAVTRTALCTWHAERPLALAISTYGALQVSEFLSATAGGSVAAPHDYGLVASIDGLSLKLTPLRVANVPPPMALCTLGLQQKPTDVALSKSGTRLAVLANNHLVVYALDVTTRPITKPSLLWQSDAFKGQSARHVAFLDDEQLYVLTDSWEDDESSLWRSEDQMLLPLGPLIEDGISSLASGLDYQNLYVQLQNGAIRRIDTSEAASDLPPQTTLTQKFPAFAPEFKIASVDGQDISFGLTKSGALFANDRVLVRNCTSFVVTPAHLIFTTTQHLIKFVHLTSVDELEVPGDEPQTDERCRSIERGAKLVTVMPTTYSVVLQMPRGNLETIYPRALVLAAIRRSIEADQYSDAFFACRNQRVDMNILHDHDPERFMKSIELIVNQIKKVEHIDLLLSQLRNEDVSETMYRETLKTKDLVSKLKLSQEQVANKVNRISDAFLAVLELPQYKDEHLQNIITSHVSKVPPALEAGLEMIGRLQSSQDPLTDKAAEHICFLADVNQLYDTALGLYNLDLALLIAQQSQKDPREYLPHLQSLQDLPDVRRKFQIDDQLGRHAKALAYLKELQAFDEAQNYIQKHVLYTVALDMYQYDAAHLKKTMRIYAEYLSSTNKHRDAALAYEYLGDHASAWPSYRSANLWREALASATLANVSDEELSDLASSLAEGLTESKDYHSAATISLDYLSDLSAAARLMCRGHHFAEATRLVVLRREPSLIETVIDPSLVERSADMTEFLADMRTQLLAQVPRLQDLRDKKAEDPMAFYDGMDGIDNNIPDNISLAPTDTTSGGTFMTRYTKQTGTVNTTATRKTSKNKRREERKRARGKKGTVYEEEYLTNSIERLIERINSMQDEIQRLVEGLVRRGMRERAGAVSRAHQEVVERCKDAVREMYPVDPDAAKKVDEVEGINGTLKPTGGDATLWESLQEVERKRVAPVVKGFERLSLL</sequence>
<comment type="pathway">
    <text evidence="1">tRNA modification; 5-methoxycarbonylmethyl-2-thiouridine-tRNA biosynthesis.</text>
</comment>
<dbReference type="GO" id="GO:0005634">
    <property type="term" value="C:nucleus"/>
    <property type="evidence" value="ECO:0007669"/>
    <property type="project" value="UniProtKB-SubCell"/>
</dbReference>
<dbReference type="InterPro" id="IPR056166">
    <property type="entry name" value="TPR_ELP1"/>
</dbReference>
<evidence type="ECO:0000259" key="10">
    <source>
        <dbReference type="Pfam" id="PF23797"/>
    </source>
</evidence>
<protein>
    <recommendedName>
        <fullName evidence="5 6">Elongator complex protein 1</fullName>
    </recommendedName>
</protein>
<evidence type="ECO:0000256" key="3">
    <source>
        <dbReference type="ARBA" id="ARBA00022490"/>
    </source>
</evidence>
<dbReference type="EMBL" id="KZ107861">
    <property type="protein sequence ID" value="OSS43791.1"/>
    <property type="molecule type" value="Genomic_DNA"/>
</dbReference>
<feature type="domain" description="ELP1 alpha-solenoid" evidence="12">
    <location>
        <begin position="685"/>
        <end position="888"/>
    </location>
</feature>
<dbReference type="SUPFAM" id="SSF82171">
    <property type="entry name" value="DPP6 N-terminal domain-like"/>
    <property type="match status" value="1"/>
</dbReference>
<comment type="subcellular location">
    <subcellularLocation>
        <location evidence="6">Cytoplasm</location>
    </subcellularLocation>
    <subcellularLocation>
        <location evidence="6">Nucleus</location>
    </subcellularLocation>
</comment>
<dbReference type="GO" id="GO:0002926">
    <property type="term" value="P:tRNA wobble base 5-methoxycarbonylmethyl-2-thiouridinylation"/>
    <property type="evidence" value="ECO:0007669"/>
    <property type="project" value="TreeGrafter"/>
</dbReference>
<dbReference type="OMA" id="WRESLYC"/>
<reference evidence="14 15" key="1">
    <citation type="journal article" date="2017" name="Genome Announc.">
        <title>Genome sequence of the saprophytic ascomycete Epicoccum nigrum ICMP 19927 strain isolated from New Zealand.</title>
        <authorList>
            <person name="Fokin M."/>
            <person name="Fleetwood D."/>
            <person name="Weir B.S."/>
            <person name="Villas-Boas S.G."/>
        </authorList>
    </citation>
    <scope>NUCLEOTIDE SEQUENCE [LARGE SCALE GENOMIC DNA]</scope>
    <source>
        <strain evidence="14 15">ICMP 19927</strain>
    </source>
</reference>
<evidence type="ECO:0000259" key="13">
    <source>
        <dbReference type="Pfam" id="PF23936"/>
    </source>
</evidence>
<comment type="function">
    <text evidence="6">Component of the elongator complex which is required for multiple tRNA modifications, including mcm5U (5-methoxycarbonylmethyl uridine), mcm5s2U (5-methoxycarbonylmethyl-2-thiouridine), and ncm5U (5-carbamoylmethyl uridine). The elongator complex catalyzes formation of carboxymethyluridine in the wobble base at position 34 in tRNAs.</text>
</comment>
<gene>
    <name evidence="14" type="ORF">B5807_11621</name>
</gene>
<evidence type="ECO:0000256" key="4">
    <source>
        <dbReference type="ARBA" id="ARBA00022694"/>
    </source>
</evidence>
<dbReference type="InterPro" id="IPR056169">
    <property type="entry name" value="HB_ELP1"/>
</dbReference>
<dbReference type="Pfam" id="PF23936">
    <property type="entry name" value="HB_ELP1"/>
    <property type="match status" value="1"/>
</dbReference>
<dbReference type="PANTHER" id="PTHR12747:SF0">
    <property type="entry name" value="ELONGATOR COMPLEX PROTEIN 1"/>
    <property type="match status" value="1"/>
</dbReference>
<dbReference type="GO" id="GO:0006357">
    <property type="term" value="P:regulation of transcription by RNA polymerase II"/>
    <property type="evidence" value="ECO:0007669"/>
    <property type="project" value="EnsemblFungi"/>
</dbReference>
<organism evidence="14 15">
    <name type="scientific">Epicoccum nigrum</name>
    <name type="common">Soil fungus</name>
    <name type="synonym">Epicoccum purpurascens</name>
    <dbReference type="NCBI Taxonomy" id="105696"/>
    <lineage>
        <taxon>Eukaryota</taxon>
        <taxon>Fungi</taxon>
        <taxon>Dikarya</taxon>
        <taxon>Ascomycota</taxon>
        <taxon>Pezizomycotina</taxon>
        <taxon>Dothideomycetes</taxon>
        <taxon>Pleosporomycetidae</taxon>
        <taxon>Pleosporales</taxon>
        <taxon>Pleosporineae</taxon>
        <taxon>Didymellaceae</taxon>
        <taxon>Epicoccum</taxon>
    </lineage>
</organism>
<evidence type="ECO:0000313" key="15">
    <source>
        <dbReference type="Proteomes" id="UP000193240"/>
    </source>
</evidence>
<feature type="domain" description="ELP1 three-helical bundle" evidence="13">
    <location>
        <begin position="1066"/>
        <end position="1239"/>
    </location>
</feature>
<dbReference type="Pfam" id="PF04762">
    <property type="entry name" value="Beta-prop_ELP1_1st"/>
    <property type="match status" value="1"/>
</dbReference>
<keyword evidence="7" id="KW-0175">Coiled coil</keyword>
<evidence type="ECO:0000256" key="7">
    <source>
        <dbReference type="SAM" id="Coils"/>
    </source>
</evidence>
<dbReference type="Gene3D" id="2.130.10.10">
    <property type="entry name" value="YVTN repeat-like/Quinoprotein amine dehydrogenase"/>
    <property type="match status" value="1"/>
</dbReference>
<dbReference type="GO" id="GO:0042802">
    <property type="term" value="F:identical protein binding"/>
    <property type="evidence" value="ECO:0007669"/>
    <property type="project" value="EnsemblFungi"/>
</dbReference>
<keyword evidence="3 6" id="KW-0963">Cytoplasm</keyword>
<dbReference type="PANTHER" id="PTHR12747">
    <property type="entry name" value="ELONGATOR COMPLEX PROTEIN 1"/>
    <property type="match status" value="1"/>
</dbReference>
<evidence type="ECO:0000256" key="8">
    <source>
        <dbReference type="SAM" id="MobiDB-lite"/>
    </source>
</evidence>
<dbReference type="GO" id="GO:0005829">
    <property type="term" value="C:cytosol"/>
    <property type="evidence" value="ECO:0007669"/>
    <property type="project" value="TreeGrafter"/>
</dbReference>
<dbReference type="GO" id="GO:0000049">
    <property type="term" value="F:tRNA binding"/>
    <property type="evidence" value="ECO:0007669"/>
    <property type="project" value="EnsemblFungi"/>
</dbReference>
<comment type="similarity">
    <text evidence="2 6">Belongs to the ELP1/IKA1 family.</text>
</comment>
<evidence type="ECO:0000259" key="12">
    <source>
        <dbReference type="Pfam" id="PF23925"/>
    </source>
</evidence>
<dbReference type="PIRSF" id="PIRSF017233">
    <property type="entry name" value="IKAP"/>
    <property type="match status" value="1"/>
</dbReference>
<evidence type="ECO:0000259" key="11">
    <source>
        <dbReference type="Pfam" id="PF23878"/>
    </source>
</evidence>
<feature type="coiled-coil region" evidence="7">
    <location>
        <begin position="1183"/>
        <end position="1210"/>
    </location>
</feature>
<evidence type="ECO:0000256" key="5">
    <source>
        <dbReference type="ARBA" id="ARBA00029535"/>
    </source>
</evidence>
<evidence type="ECO:0000256" key="2">
    <source>
        <dbReference type="ARBA" id="ARBA00006086"/>
    </source>
</evidence>
<dbReference type="InterPro" id="IPR056164">
    <property type="entry name" value="Beta-prop_ELP1_1st"/>
</dbReference>
<keyword evidence="15" id="KW-1185">Reference proteome</keyword>
<dbReference type="Pfam" id="PF23878">
    <property type="entry name" value="TPR_ELP1"/>
    <property type="match status" value="1"/>
</dbReference>
<dbReference type="UniPathway" id="UPA00988"/>
<dbReference type="InterPro" id="IPR056165">
    <property type="entry name" value="Beta-prop_ELP1_2nd"/>
</dbReference>
<dbReference type="InParanoid" id="A0A1Y2LIS0"/>
<dbReference type="Proteomes" id="UP000193240">
    <property type="component" value="Unassembled WGS sequence"/>
</dbReference>
<dbReference type="Pfam" id="PF23925">
    <property type="entry name" value="A-sol_ELP1"/>
    <property type="match status" value="1"/>
</dbReference>
<feature type="region of interest" description="Disordered" evidence="8">
    <location>
        <begin position="1149"/>
        <end position="1177"/>
    </location>
</feature>
<evidence type="ECO:0000256" key="1">
    <source>
        <dbReference type="ARBA" id="ARBA00005043"/>
    </source>
</evidence>
<evidence type="ECO:0000256" key="6">
    <source>
        <dbReference type="PIRNR" id="PIRNR017233"/>
    </source>
</evidence>
<evidence type="ECO:0000313" key="14">
    <source>
        <dbReference type="EMBL" id="OSS43791.1"/>
    </source>
</evidence>
<feature type="domain" description="ELP1 first N-terminal beta-propeller" evidence="9">
    <location>
        <begin position="1"/>
        <end position="365"/>
    </location>
</feature>
<dbReference type="FunCoup" id="A0A1Y2LIS0">
    <property type="interactions" value="1013"/>
</dbReference>
<keyword evidence="4" id="KW-0819">tRNA processing</keyword>